<dbReference type="EC" id="4.4.1.13" evidence="2"/>
<name>U2NVC4_9FIRM</name>
<dbReference type="NCBIfam" id="TIGR04350">
    <property type="entry name" value="C_S_lyase_PatB"/>
    <property type="match status" value="1"/>
</dbReference>
<comment type="caution">
    <text evidence="7">The sequence shown here is derived from an EMBL/GenBank/DDBJ whole genome shotgun (WGS) entry which is preliminary data.</text>
</comment>
<evidence type="ECO:0000256" key="5">
    <source>
        <dbReference type="ARBA" id="ARBA00037974"/>
    </source>
</evidence>
<evidence type="ECO:0000256" key="4">
    <source>
        <dbReference type="ARBA" id="ARBA00023239"/>
    </source>
</evidence>
<dbReference type="InterPro" id="IPR027619">
    <property type="entry name" value="C-S_lyase_PatB-like"/>
</dbReference>
<dbReference type="PATRIC" id="fig|649755.3.peg.1657"/>
<dbReference type="GO" id="GO:0008483">
    <property type="term" value="F:transaminase activity"/>
    <property type="evidence" value="ECO:0007669"/>
    <property type="project" value="UniProtKB-KW"/>
</dbReference>
<dbReference type="PANTHER" id="PTHR43525">
    <property type="entry name" value="PROTEIN MALY"/>
    <property type="match status" value="1"/>
</dbReference>
<dbReference type="Proteomes" id="UP000016658">
    <property type="component" value="Unassembled WGS sequence"/>
</dbReference>
<dbReference type="SUPFAM" id="SSF53383">
    <property type="entry name" value="PLP-dependent transferases"/>
    <property type="match status" value="1"/>
</dbReference>
<dbReference type="Pfam" id="PF00155">
    <property type="entry name" value="Aminotran_1_2"/>
    <property type="match status" value="1"/>
</dbReference>
<keyword evidence="4" id="KW-0456">Lyase</keyword>
<dbReference type="InterPro" id="IPR015421">
    <property type="entry name" value="PyrdxlP-dep_Trfase_major"/>
</dbReference>
<dbReference type="InterPro" id="IPR051798">
    <property type="entry name" value="Class-II_PLP-Dep_Aminotrans"/>
</dbReference>
<dbReference type="EMBL" id="AWVI01000095">
    <property type="protein sequence ID" value="ERK41970.1"/>
    <property type="molecule type" value="Genomic_DNA"/>
</dbReference>
<dbReference type="InterPro" id="IPR015422">
    <property type="entry name" value="PyrdxlP-dep_Trfase_small"/>
</dbReference>
<dbReference type="Gene3D" id="3.90.1150.10">
    <property type="entry name" value="Aspartate Aminotransferase, domain 1"/>
    <property type="match status" value="1"/>
</dbReference>
<feature type="domain" description="Aminotransferase class I/classII large" evidence="6">
    <location>
        <begin position="54"/>
        <end position="401"/>
    </location>
</feature>
<dbReference type="PANTHER" id="PTHR43525:SF1">
    <property type="entry name" value="PROTEIN MALY"/>
    <property type="match status" value="1"/>
</dbReference>
<evidence type="ECO:0000256" key="3">
    <source>
        <dbReference type="ARBA" id="ARBA00022898"/>
    </source>
</evidence>
<dbReference type="InterPro" id="IPR004839">
    <property type="entry name" value="Aminotransferase_I/II_large"/>
</dbReference>
<keyword evidence="3" id="KW-0663">Pyridoxal phosphate</keyword>
<dbReference type="GO" id="GO:0047804">
    <property type="term" value="F:cysteine-S-conjugate beta-lyase activity"/>
    <property type="evidence" value="ECO:0007669"/>
    <property type="project" value="UniProtKB-EC"/>
</dbReference>
<evidence type="ECO:0000256" key="1">
    <source>
        <dbReference type="ARBA" id="ARBA00001933"/>
    </source>
</evidence>
<dbReference type="Gene3D" id="3.40.640.10">
    <property type="entry name" value="Type I PLP-dependent aspartate aminotransferase-like (Major domain)"/>
    <property type="match status" value="1"/>
</dbReference>
<evidence type="ECO:0000256" key="2">
    <source>
        <dbReference type="ARBA" id="ARBA00012224"/>
    </source>
</evidence>
<dbReference type="AlphaFoldDB" id="U2NVC4"/>
<dbReference type="GO" id="GO:0030170">
    <property type="term" value="F:pyridoxal phosphate binding"/>
    <property type="evidence" value="ECO:0007669"/>
    <property type="project" value="InterPro"/>
</dbReference>
<evidence type="ECO:0000313" key="7">
    <source>
        <dbReference type="EMBL" id="ERK41970.1"/>
    </source>
</evidence>
<keyword evidence="7" id="KW-0032">Aminotransferase</keyword>
<comment type="similarity">
    <text evidence="5">Belongs to the class-II pyridoxal-phosphate-dependent aminotransferase family. MalY/PatB cystathionine beta-lyase subfamily.</text>
</comment>
<keyword evidence="7" id="KW-0808">Transferase</keyword>
<protein>
    <recommendedName>
        <fullName evidence="2">cysteine-S-conjugate beta-lyase</fullName>
        <ecNumber evidence="2">4.4.1.13</ecNumber>
    </recommendedName>
</protein>
<comment type="cofactor">
    <cofactor evidence="1">
        <name>pyridoxal 5'-phosphate</name>
        <dbReference type="ChEBI" id="CHEBI:597326"/>
    </cofactor>
</comment>
<reference evidence="7 8" key="1">
    <citation type="submission" date="2013-06" db="EMBL/GenBank/DDBJ databases">
        <authorList>
            <person name="Weinstock G."/>
            <person name="Sodergren E."/>
            <person name="Lobos E.A."/>
            <person name="Fulton L."/>
            <person name="Fulton R."/>
            <person name="Courtney L."/>
            <person name="Fronick C."/>
            <person name="O'Laughlin M."/>
            <person name="Godfrey J."/>
            <person name="Wilson R.M."/>
            <person name="Miner T."/>
            <person name="Farmer C."/>
            <person name="Delehaunty K."/>
            <person name="Cordes M."/>
            <person name="Minx P."/>
            <person name="Tomlinson C."/>
            <person name="Chen J."/>
            <person name="Wollam A."/>
            <person name="Pepin K.H."/>
            <person name="Bhonagiri V."/>
            <person name="Zhang X."/>
            <person name="Warren W."/>
            <person name="Mitreva M."/>
            <person name="Mardis E.R."/>
            <person name="Wilson R.K."/>
        </authorList>
    </citation>
    <scope>NUCLEOTIDE SEQUENCE [LARGE SCALE GENOMIC DNA]</scope>
    <source>
        <strain evidence="7 8">ATCC 27803</strain>
    </source>
</reference>
<dbReference type="HOGENOM" id="CLU_017584_15_0_9"/>
<gene>
    <name evidence="7" type="ORF">HMPREF0367_01790</name>
</gene>
<proteinExistence type="inferred from homology"/>
<sequence>MLIKRRLYMKFDFNEIIERSGKDAIAIDGIGKSPTGPKKPKEGFDFIPMWVADMNFKTAPSITEAIQERLKHPLFGYFENSDEYYNAIINWHKIHHDSDIKKENIGYENGVLGGLISALEAFTAPGDYVLLHSPCYIGFTNSIKNAGRNIIYSNLIQDEDGVWRMDYQDMDQKIKQHKIHFVVFCSPHNPCGRVWTKEELTKAMEVYKQNNCIVVSDEIWSDIILDDHKHIPLQSINDDAKKRTIALYAVSKTFNLAGLIGSYHVIYDSYIKDRVRAQSSKSHYNSMNVLSMHALIGAYSNTGKEWKDELNQVISKNVDYAIQFINNKLKGVQCTRPEGTYMLFIDCKEYLEKSNKTLEEVLNSGWDVGIGWQDGRQFLGNTHIRINLALPLSKVKEAFDRMKKYVFI</sequence>
<dbReference type="InterPro" id="IPR015424">
    <property type="entry name" value="PyrdxlP-dep_Trfase"/>
</dbReference>
<dbReference type="CDD" id="cd00609">
    <property type="entry name" value="AAT_like"/>
    <property type="match status" value="1"/>
</dbReference>
<evidence type="ECO:0000259" key="6">
    <source>
        <dbReference type="Pfam" id="PF00155"/>
    </source>
</evidence>
<organism evidence="7 8">
    <name type="scientific">Faecalitalea cylindroides ATCC 27803</name>
    <dbReference type="NCBI Taxonomy" id="649755"/>
    <lineage>
        <taxon>Bacteria</taxon>
        <taxon>Bacillati</taxon>
        <taxon>Bacillota</taxon>
        <taxon>Erysipelotrichia</taxon>
        <taxon>Erysipelotrichales</taxon>
        <taxon>Erysipelotrichaceae</taxon>
        <taxon>Faecalitalea</taxon>
    </lineage>
</organism>
<accession>U2NVC4</accession>
<evidence type="ECO:0000313" key="8">
    <source>
        <dbReference type="Proteomes" id="UP000016658"/>
    </source>
</evidence>